<accession>A0A6I4SKK8</accession>
<dbReference type="EMBL" id="WTYS01000001">
    <property type="protein sequence ID" value="MXO56421.1"/>
    <property type="molecule type" value="Genomic_DNA"/>
</dbReference>
<dbReference type="InterPro" id="IPR000801">
    <property type="entry name" value="Esterase-like"/>
</dbReference>
<comment type="caution">
    <text evidence="4">The sequence shown here is derived from an EMBL/GenBank/DDBJ whole genome shotgun (WGS) entry which is preliminary data.</text>
</comment>
<sequence length="350" mass="39240">MIRKLSCLLIWFGIAISAAAAAQDNDGTPVTIGMTHLITATAFEGDRRITVRLPPGYAEQPDQRFPVVYLIDGGPQQDFPHIAGIVQSRDMNYSFERFILVGIEAVNRRSELSPPVRPEALEDYKANLGVTPGGADNFRTFIADDVKPWVEARYRTSGHNAIMGESLAALFVIETLFEAPQLFDDWIAVSPSMWFDNMKLARQAEYRIKTVPAGNERLYLTVANEGYRHEEGIERFVDALRNDAPAGWEWAYVPLGESETHGTIYHTAALDAFRLLYGTADREYRPDSEMLGRPANPRTAEEQALLETECTSENTIPLTPQAAKMGRERLFYRCLQLDLGPRAREGNLGR</sequence>
<dbReference type="InterPro" id="IPR052558">
    <property type="entry name" value="Siderophore_Hydrolase_D"/>
</dbReference>
<dbReference type="Proteomes" id="UP000468943">
    <property type="component" value="Unassembled WGS sequence"/>
</dbReference>
<dbReference type="SUPFAM" id="SSF53474">
    <property type="entry name" value="alpha/beta-Hydrolases"/>
    <property type="match status" value="1"/>
</dbReference>
<keyword evidence="5" id="KW-1185">Reference proteome</keyword>
<dbReference type="AlphaFoldDB" id="A0A6I4SKK8"/>
<dbReference type="OrthoDB" id="5523653at2"/>
<proteinExistence type="inferred from homology"/>
<organism evidence="4 5">
    <name type="scientific">Pontixanthobacter gangjinensis</name>
    <dbReference type="NCBI Taxonomy" id="1028742"/>
    <lineage>
        <taxon>Bacteria</taxon>
        <taxon>Pseudomonadati</taxon>
        <taxon>Pseudomonadota</taxon>
        <taxon>Alphaproteobacteria</taxon>
        <taxon>Sphingomonadales</taxon>
        <taxon>Erythrobacteraceae</taxon>
        <taxon>Pontixanthobacter</taxon>
    </lineage>
</organism>
<dbReference type="RefSeq" id="WP_160597624.1">
    <property type="nucleotide sequence ID" value="NZ_WTYS01000001.1"/>
</dbReference>
<dbReference type="Gene3D" id="3.40.50.1820">
    <property type="entry name" value="alpha/beta hydrolase"/>
    <property type="match status" value="1"/>
</dbReference>
<reference evidence="4 5" key="1">
    <citation type="submission" date="2019-12" db="EMBL/GenBank/DDBJ databases">
        <title>Genomic-based taxomic classification of the family Erythrobacteraceae.</title>
        <authorList>
            <person name="Xu L."/>
        </authorList>
    </citation>
    <scope>NUCLEOTIDE SEQUENCE [LARGE SCALE GENOMIC DNA]</scope>
    <source>
        <strain evidence="4 5">JCM 17802</strain>
    </source>
</reference>
<feature type="signal peptide" evidence="3">
    <location>
        <begin position="1"/>
        <end position="22"/>
    </location>
</feature>
<evidence type="ECO:0000313" key="4">
    <source>
        <dbReference type="EMBL" id="MXO56421.1"/>
    </source>
</evidence>
<dbReference type="GO" id="GO:0016788">
    <property type="term" value="F:hydrolase activity, acting on ester bonds"/>
    <property type="evidence" value="ECO:0007669"/>
    <property type="project" value="TreeGrafter"/>
</dbReference>
<name>A0A6I4SKK8_9SPHN</name>
<feature type="chain" id="PRO_5026264004" evidence="3">
    <location>
        <begin position="23"/>
        <end position="350"/>
    </location>
</feature>
<evidence type="ECO:0000256" key="3">
    <source>
        <dbReference type="SAM" id="SignalP"/>
    </source>
</evidence>
<evidence type="ECO:0000313" key="5">
    <source>
        <dbReference type="Proteomes" id="UP000468943"/>
    </source>
</evidence>
<evidence type="ECO:0000256" key="2">
    <source>
        <dbReference type="ARBA" id="ARBA00022801"/>
    </source>
</evidence>
<dbReference type="Pfam" id="PF00756">
    <property type="entry name" value="Esterase"/>
    <property type="match status" value="1"/>
</dbReference>
<gene>
    <name evidence="4" type="ORF">GRI36_05950</name>
</gene>
<keyword evidence="3" id="KW-0732">Signal</keyword>
<dbReference type="InterPro" id="IPR029058">
    <property type="entry name" value="AB_hydrolase_fold"/>
</dbReference>
<protein>
    <submittedName>
        <fullName evidence="4">Alpha/beta hydrolase</fullName>
    </submittedName>
</protein>
<comment type="similarity">
    <text evidence="1">Belongs to the esterase D family.</text>
</comment>
<dbReference type="PANTHER" id="PTHR40841:SF2">
    <property type="entry name" value="SIDEROPHORE-DEGRADING ESTERASE (EUROFUNG)"/>
    <property type="match status" value="1"/>
</dbReference>
<dbReference type="PANTHER" id="PTHR40841">
    <property type="entry name" value="SIDEROPHORE TRIACETYLFUSARININE C ESTERASE"/>
    <property type="match status" value="1"/>
</dbReference>
<keyword evidence="2 4" id="KW-0378">Hydrolase</keyword>
<evidence type="ECO:0000256" key="1">
    <source>
        <dbReference type="ARBA" id="ARBA00005622"/>
    </source>
</evidence>